<dbReference type="NCBIfam" id="TIGR00148">
    <property type="entry name" value="UbiD family decarboxylase"/>
    <property type="match status" value="1"/>
</dbReference>
<comment type="function">
    <text evidence="10">Catalyzes the conversion of trans-anhydromevalonate 5-phosphate (tAHMP) into isopentenyl phosphate. Involved in the archaeal mevalonate (MVA) pathway, which provides fundamental precursors for isoprenoid biosynthesis, such as isopentenyl diphosphate (IPP) and dimethylallyl diphosphate (DMAPP).</text>
</comment>
<evidence type="ECO:0000259" key="15">
    <source>
        <dbReference type="Pfam" id="PF20695"/>
    </source>
</evidence>
<evidence type="ECO:0000256" key="9">
    <source>
        <dbReference type="ARBA" id="ARBA00049054"/>
    </source>
</evidence>
<comment type="catalytic activity">
    <reaction evidence="9">
        <text>(2E)-3-methyl-5-phosphooxypent-2-enoate + H(+) = isopentenyl phosphate + CO2</text>
        <dbReference type="Rhea" id="RHEA:78971"/>
        <dbReference type="ChEBI" id="CHEBI:15378"/>
        <dbReference type="ChEBI" id="CHEBI:16526"/>
        <dbReference type="ChEBI" id="CHEBI:65078"/>
        <dbReference type="ChEBI" id="CHEBI:229665"/>
        <dbReference type="EC" id="4.1.1.126"/>
    </reaction>
    <physiologicalReaction direction="left-to-right" evidence="9">
        <dbReference type="Rhea" id="RHEA:78972"/>
    </physiologicalReaction>
</comment>
<dbReference type="InterPro" id="IPR048304">
    <property type="entry name" value="UbiD_Rift_dom"/>
</dbReference>
<evidence type="ECO:0000313" key="18">
    <source>
        <dbReference type="Proteomes" id="UP001273136"/>
    </source>
</evidence>
<evidence type="ECO:0000256" key="7">
    <source>
        <dbReference type="ARBA" id="ARBA00023211"/>
    </source>
</evidence>
<proteinExistence type="inferred from homology"/>
<dbReference type="InterPro" id="IPR049381">
    <property type="entry name" value="UbiD-like_C"/>
</dbReference>
<dbReference type="GO" id="GO:0016831">
    <property type="term" value="F:carboxy-lyase activity"/>
    <property type="evidence" value="ECO:0007669"/>
    <property type="project" value="UniProtKB-KW"/>
</dbReference>
<dbReference type="RefSeq" id="WP_338093544.1">
    <property type="nucleotide sequence ID" value="NZ_JAWDKA010000001.1"/>
</dbReference>
<name>A0AAE4S9P8_9EURY</name>
<evidence type="ECO:0000256" key="1">
    <source>
        <dbReference type="ARBA" id="ARBA00001936"/>
    </source>
</evidence>
<feature type="domain" description="3-octaprenyl-4-hydroxybenzoate carboxy-lyase-like N-terminal" evidence="15">
    <location>
        <begin position="6"/>
        <end position="77"/>
    </location>
</feature>
<evidence type="ECO:0000256" key="11">
    <source>
        <dbReference type="ARBA" id="ARBA00049727"/>
    </source>
</evidence>
<dbReference type="SUPFAM" id="SSF50475">
    <property type="entry name" value="FMN-binding split barrel"/>
    <property type="match status" value="1"/>
</dbReference>
<evidence type="ECO:0000259" key="14">
    <source>
        <dbReference type="Pfam" id="PF01977"/>
    </source>
</evidence>
<feature type="domain" description="3-octaprenyl-4-hydroxybenzoate carboxy-lyase-like Rift-related" evidence="14">
    <location>
        <begin position="95"/>
        <end position="270"/>
    </location>
</feature>
<dbReference type="PANTHER" id="PTHR30108">
    <property type="entry name" value="3-OCTAPRENYL-4-HYDROXYBENZOATE CARBOXY-LYASE-RELATED"/>
    <property type="match status" value="1"/>
</dbReference>
<evidence type="ECO:0000256" key="3">
    <source>
        <dbReference type="ARBA" id="ARBA00010021"/>
    </source>
</evidence>
<evidence type="ECO:0000256" key="13">
    <source>
        <dbReference type="ARBA" id="ARBA00049936"/>
    </source>
</evidence>
<comment type="cofactor">
    <cofactor evidence="1">
        <name>Mn(2+)</name>
        <dbReference type="ChEBI" id="CHEBI:29035"/>
    </cofactor>
</comment>
<evidence type="ECO:0000313" key="17">
    <source>
        <dbReference type="EMBL" id="MDV0441154.1"/>
    </source>
</evidence>
<keyword evidence="18" id="KW-1185">Reference proteome</keyword>
<dbReference type="GO" id="GO:0008299">
    <property type="term" value="P:isoprenoid biosynthetic process"/>
    <property type="evidence" value="ECO:0007669"/>
    <property type="project" value="UniProtKB-KW"/>
</dbReference>
<dbReference type="Pfam" id="PF20696">
    <property type="entry name" value="UbiD_C"/>
    <property type="match status" value="1"/>
</dbReference>
<evidence type="ECO:0000256" key="10">
    <source>
        <dbReference type="ARBA" id="ARBA00049583"/>
    </source>
</evidence>
<dbReference type="InterPro" id="IPR049383">
    <property type="entry name" value="UbiD-like_N"/>
</dbReference>
<dbReference type="InterPro" id="IPR002830">
    <property type="entry name" value="UbiD"/>
</dbReference>
<comment type="cofactor">
    <cofactor evidence="13">
        <name>prenylated FMN</name>
        <dbReference type="ChEBI" id="CHEBI:87746"/>
    </cofactor>
</comment>
<evidence type="ECO:0000256" key="5">
    <source>
        <dbReference type="ARBA" id="ARBA00022643"/>
    </source>
</evidence>
<feature type="domain" description="3-octaprenyl-4-hydroxybenzoate carboxy-lyase-like C-terminal" evidence="16">
    <location>
        <begin position="276"/>
        <end position="397"/>
    </location>
</feature>
<dbReference type="AlphaFoldDB" id="A0AAE4S9P8"/>
<dbReference type="FunFam" id="3.40.1670.10:FF:000003">
    <property type="entry name" value="Phenolic acid decarboxylase"/>
    <property type="match status" value="1"/>
</dbReference>
<protein>
    <recommendedName>
        <fullName evidence="12">Anhydromevalonate phosphate decarboxylase</fullName>
        <ecNumber evidence="11">4.1.1.126</ecNumber>
    </recommendedName>
</protein>
<reference evidence="17" key="1">
    <citation type="submission" date="2023-06" db="EMBL/GenBank/DDBJ databases">
        <title>Genome sequence of Methancorpusculaceae sp. Ag1.</title>
        <authorList>
            <person name="Protasov E."/>
            <person name="Platt K."/>
            <person name="Poehlein A."/>
            <person name="Daniel R."/>
            <person name="Brune A."/>
        </authorList>
    </citation>
    <scope>NUCLEOTIDE SEQUENCE</scope>
    <source>
        <strain evidence="17">Ag1</strain>
    </source>
</reference>
<organism evidence="17 18">
    <name type="scientific">Methanorbis furvi</name>
    <dbReference type="NCBI Taxonomy" id="3028299"/>
    <lineage>
        <taxon>Archaea</taxon>
        <taxon>Methanobacteriati</taxon>
        <taxon>Methanobacteriota</taxon>
        <taxon>Stenosarchaea group</taxon>
        <taxon>Methanomicrobia</taxon>
        <taxon>Methanomicrobiales</taxon>
        <taxon>Methanocorpusculaceae</taxon>
        <taxon>Methanorbis</taxon>
    </lineage>
</organism>
<keyword evidence="5" id="KW-0288">FMN</keyword>
<evidence type="ECO:0000256" key="2">
    <source>
        <dbReference type="ARBA" id="ARBA00005092"/>
    </source>
</evidence>
<evidence type="ECO:0000256" key="6">
    <source>
        <dbReference type="ARBA" id="ARBA00022793"/>
    </source>
</evidence>
<keyword evidence="8" id="KW-0414">Isoprene biosynthesis</keyword>
<accession>A0AAE4S9P8</accession>
<evidence type="ECO:0000256" key="4">
    <source>
        <dbReference type="ARBA" id="ARBA00022630"/>
    </source>
</evidence>
<dbReference type="Pfam" id="PF01977">
    <property type="entry name" value="UbiD"/>
    <property type="match status" value="1"/>
</dbReference>
<keyword evidence="6" id="KW-0210">Decarboxylase</keyword>
<dbReference type="EMBL" id="JAWDKA010000001">
    <property type="protein sequence ID" value="MDV0441154.1"/>
    <property type="molecule type" value="Genomic_DNA"/>
</dbReference>
<sequence length="414" mass="45582">MREFIKRMIANGLVEEISEPVSSVYEAPKQAYYNSKKMLYFHNCDGHKCVMNTIFDRRSLSVALNIPEEKLVKTLAACTYSGKTHDAGKLTFVPAKLSALPIMKHFPKDAGRYLTSGVVFSAFNGVENASIHRLEVLDDTHLIGRIVEGRHTYKLLQQAKAAGKKLPIAITIGAHPAVTFAACTRVPEGKEMAYAAEILGKDMPLYECPNGIRVPDAEIVLYGYMTAELHEEGPFVDISGTYDPIRMQPVIELEGMACKPDFIYHGIVPAGAEHKMLMGAPYEPRIYQAAANVTNVRDVYLTPGGAGYFHAVVQVKKMTNGDGKNVIMAAFAAHTSLKHVVVVDEDINIYDPNDVEFAIATRVRADQDVMIIAGVRGSSLDPCRIGDGMNVKMGIDATMELGHEDEFIRADWNE</sequence>
<evidence type="ECO:0000256" key="12">
    <source>
        <dbReference type="ARBA" id="ARBA00049754"/>
    </source>
</evidence>
<evidence type="ECO:0000259" key="16">
    <source>
        <dbReference type="Pfam" id="PF20696"/>
    </source>
</evidence>
<dbReference type="Gene3D" id="3.40.1670.10">
    <property type="entry name" value="UbiD C-terminal domain-like"/>
    <property type="match status" value="1"/>
</dbReference>
<gene>
    <name evidence="17" type="primary">ubiD</name>
    <name evidence="17" type="ORF">McpAg1_03330</name>
</gene>
<keyword evidence="17" id="KW-0456">Lyase</keyword>
<dbReference type="Proteomes" id="UP001273136">
    <property type="component" value="Unassembled WGS sequence"/>
</dbReference>
<dbReference type="PANTHER" id="PTHR30108:SF21">
    <property type="entry name" value="4-HYDROXYBENZOATE DECARBOXYLASE"/>
    <property type="match status" value="1"/>
</dbReference>
<comment type="pathway">
    <text evidence="2">Isoprenoid biosynthesis; isopentenyl diphosphate biosynthesis via mevalonate pathway.</text>
</comment>
<keyword evidence="7" id="KW-0464">Manganese</keyword>
<comment type="similarity">
    <text evidence="3">Belongs to the UbiD family.</text>
</comment>
<dbReference type="GO" id="GO:0005737">
    <property type="term" value="C:cytoplasm"/>
    <property type="evidence" value="ECO:0007669"/>
    <property type="project" value="TreeGrafter"/>
</dbReference>
<keyword evidence="4" id="KW-0285">Flavoprotein</keyword>
<dbReference type="EC" id="4.1.1.126" evidence="11"/>
<dbReference type="Pfam" id="PF20695">
    <property type="entry name" value="UbiD_N"/>
    <property type="match status" value="1"/>
</dbReference>
<dbReference type="SUPFAM" id="SSF143968">
    <property type="entry name" value="UbiD C-terminal domain-like"/>
    <property type="match status" value="1"/>
</dbReference>
<comment type="caution">
    <text evidence="17">The sequence shown here is derived from an EMBL/GenBank/DDBJ whole genome shotgun (WGS) entry which is preliminary data.</text>
</comment>
<evidence type="ECO:0000256" key="8">
    <source>
        <dbReference type="ARBA" id="ARBA00023229"/>
    </source>
</evidence>